<reference evidence="2" key="2">
    <citation type="submission" date="2021-04" db="EMBL/GenBank/DDBJ databases">
        <authorList>
            <person name="Karlyshev A.V."/>
        </authorList>
    </citation>
    <scope>NUCLEOTIDE SEQUENCE</scope>
    <source>
        <strain evidence="2">LMG 29479</strain>
    </source>
</reference>
<comment type="caution">
    <text evidence="2">The sequence shown here is derived from an EMBL/GenBank/DDBJ whole genome shotgun (WGS) entry which is preliminary data.</text>
</comment>
<proteinExistence type="predicted"/>
<dbReference type="SUPFAM" id="SSF53756">
    <property type="entry name" value="UDP-Glycosyltransferase/glycogen phosphorylase"/>
    <property type="match status" value="1"/>
</dbReference>
<dbReference type="EC" id="2.4.-.-" evidence="2"/>
<dbReference type="CDD" id="cd04186">
    <property type="entry name" value="GT_2_like_c"/>
    <property type="match status" value="1"/>
</dbReference>
<evidence type="ECO:0000313" key="2">
    <source>
        <dbReference type="EMBL" id="MBR0563663.1"/>
    </source>
</evidence>
<sequence>MNRIGSGLLYLRARMRSAWHRTRGSLRARGLRGTLARIVREFRPPAKVVPAALWLPASDAPIALPDPGAAPLASIVVPVHGQLDHTLRCLRALSAPARTRFEVIVVDDASPDATRATLAGTAHLRLHALAENQGFIGACNAGAALARGRVLVFLNNDTAPQPGWLDALVDTLDTVPGAGIAGARLVYPDGRLQEAGGILFANGQGWNFGRFDSPDAPPYTHLRDTDYVSGAALAIPAALFVELGGFDVRYAPAYYEDSDLAMRVRAAGRRVLYQPRATVVHFEGASAGTSLEHGMKAYQVVNQERFHARWRDVLAARHAPAGTEPEVAADWRAHRRVLVVDAATPQPDRDSGSLRLVNLMRLLRERGDAVTFFAANGWNGGDYARALEDLGVQVWSEPWLEGVPAWFRRHGRHLDAVIACRHYVAESLLPLTRRYAPDARFIFDTVDLHYLRERRGAEIAGDAAALRAAEATRRRELELVRRADLTWVVSDIERALLARELPDARVEILSNVHAVAGAGPGYGERRDLVFVGGFRHPPNIDAALWLGDEIMPRVHAALPGVCLHLIGAEPPEPVRALDGRHGIRVHGFVEDIVPFMDDCRIGLAPLRFGAGVKGKVNLAMAHGQPVVATSCAAEGMHLTDGVDVRIADDAEAFAAAVVELYRDPAQWTHLATGALANVERHFSFDAARRALGAALD</sequence>
<name>A0A8J8B0R1_9GAMM</name>
<evidence type="ECO:0000313" key="4">
    <source>
        <dbReference type="Proteomes" id="UP000675747"/>
    </source>
</evidence>
<dbReference type="AlphaFoldDB" id="A0A8J8B0R1"/>
<dbReference type="RefSeq" id="WP_211927563.1">
    <property type="nucleotide sequence ID" value="NZ_JAGQFT020000003.1"/>
</dbReference>
<dbReference type="PANTHER" id="PTHR43179">
    <property type="entry name" value="RHAMNOSYLTRANSFERASE WBBL"/>
    <property type="match status" value="1"/>
</dbReference>
<evidence type="ECO:0000259" key="1">
    <source>
        <dbReference type="Pfam" id="PF00535"/>
    </source>
</evidence>
<gene>
    <name evidence="3" type="ORF">KB893_006365</name>
    <name evidence="2" type="ORF">KB893_14240</name>
</gene>
<keyword evidence="4" id="KW-1185">Reference proteome</keyword>
<dbReference type="PANTHER" id="PTHR43179:SF7">
    <property type="entry name" value="RHAMNOSYLTRANSFERASE WBBL"/>
    <property type="match status" value="1"/>
</dbReference>
<organism evidence="2">
    <name type="scientific">Coralloluteibacterium stylophorae</name>
    <dbReference type="NCBI Taxonomy" id="1776034"/>
    <lineage>
        <taxon>Bacteria</taxon>
        <taxon>Pseudomonadati</taxon>
        <taxon>Pseudomonadota</taxon>
        <taxon>Gammaproteobacteria</taxon>
        <taxon>Lysobacterales</taxon>
        <taxon>Lysobacteraceae</taxon>
        <taxon>Coralloluteibacterium</taxon>
    </lineage>
</organism>
<dbReference type="InterPro" id="IPR001173">
    <property type="entry name" value="Glyco_trans_2-like"/>
</dbReference>
<feature type="domain" description="Glycosyltransferase 2-like" evidence="1">
    <location>
        <begin position="74"/>
        <end position="200"/>
    </location>
</feature>
<keyword evidence="2" id="KW-0808">Transferase</keyword>
<dbReference type="Gene3D" id="3.40.50.2000">
    <property type="entry name" value="Glycogen Phosphorylase B"/>
    <property type="match status" value="1"/>
</dbReference>
<evidence type="ECO:0000313" key="3">
    <source>
        <dbReference type="EMBL" id="MBS7456756.1"/>
    </source>
</evidence>
<dbReference type="InterPro" id="IPR029044">
    <property type="entry name" value="Nucleotide-diphossugar_trans"/>
</dbReference>
<dbReference type="Pfam" id="PF00535">
    <property type="entry name" value="Glycos_transf_2"/>
    <property type="match status" value="1"/>
</dbReference>
<dbReference type="Gene3D" id="3.90.550.10">
    <property type="entry name" value="Spore Coat Polysaccharide Biosynthesis Protein SpsA, Chain A"/>
    <property type="match status" value="1"/>
</dbReference>
<protein>
    <submittedName>
        <fullName evidence="2">Glycosyltransferase</fullName>
        <ecNumber evidence="2">2.4.-.-</ecNumber>
    </submittedName>
</protein>
<dbReference type="Proteomes" id="UP000675747">
    <property type="component" value="Unassembled WGS sequence"/>
</dbReference>
<dbReference type="EMBL" id="JAGQFT020000003">
    <property type="protein sequence ID" value="MBS7456756.1"/>
    <property type="molecule type" value="Genomic_DNA"/>
</dbReference>
<dbReference type="GO" id="GO:0016757">
    <property type="term" value="F:glycosyltransferase activity"/>
    <property type="evidence" value="ECO:0007669"/>
    <property type="project" value="UniProtKB-KW"/>
</dbReference>
<dbReference type="EMBL" id="JAGQFT010000160">
    <property type="protein sequence ID" value="MBR0563663.1"/>
    <property type="molecule type" value="Genomic_DNA"/>
</dbReference>
<reference evidence="3 4" key="1">
    <citation type="journal article" date="2021" name="Microbiol. Resour. Announc.">
        <title>Draft Genome Sequence of Coralloluteibacterium stylophorae LMG 29479T.</title>
        <authorList>
            <person name="Karlyshev A.V."/>
            <person name="Kudryashova E.B."/>
            <person name="Ariskina E.V."/>
            <person name="Conroy A.P."/>
            <person name="Abidueva E.Y."/>
        </authorList>
    </citation>
    <scope>NUCLEOTIDE SEQUENCE [LARGE SCALE GENOMIC DNA]</scope>
    <source>
        <strain evidence="3 4">LMG 29479</strain>
    </source>
</reference>
<dbReference type="SUPFAM" id="SSF53448">
    <property type="entry name" value="Nucleotide-diphospho-sugar transferases"/>
    <property type="match status" value="1"/>
</dbReference>
<keyword evidence="2" id="KW-0328">Glycosyltransferase</keyword>
<accession>A0A8J8B0R1</accession>
<dbReference type="Pfam" id="PF13692">
    <property type="entry name" value="Glyco_trans_1_4"/>
    <property type="match status" value="1"/>
</dbReference>